<accession>A0AA40D2E4</accession>
<dbReference type="AlphaFoldDB" id="A0AA40D2E4"/>
<sequence length="105" mass="11454">MKFPLLTLLAMGTTFHQALASPVASDSAPARRQAVVNLWQIECSPGTVPDGGDPNVFCRQHGVSCTVDGELQYTPETTEESIEGVCFEICYCRLNLDVDPPVKRL</sequence>
<protein>
    <submittedName>
        <fullName evidence="2">Uncharacterized protein</fullName>
    </submittedName>
</protein>
<keyword evidence="3" id="KW-1185">Reference proteome</keyword>
<evidence type="ECO:0000256" key="1">
    <source>
        <dbReference type="SAM" id="SignalP"/>
    </source>
</evidence>
<reference evidence="2" key="1">
    <citation type="submission" date="2023-06" db="EMBL/GenBank/DDBJ databases">
        <title>Genome-scale phylogeny and comparative genomics of the fungal order Sordariales.</title>
        <authorList>
            <consortium name="Lawrence Berkeley National Laboratory"/>
            <person name="Hensen N."/>
            <person name="Bonometti L."/>
            <person name="Westerberg I."/>
            <person name="Brannstrom I.O."/>
            <person name="Guillou S."/>
            <person name="Cros-Aarteil S."/>
            <person name="Calhoun S."/>
            <person name="Haridas S."/>
            <person name="Kuo A."/>
            <person name="Mondo S."/>
            <person name="Pangilinan J."/>
            <person name="Riley R."/>
            <person name="Labutti K."/>
            <person name="Andreopoulos B."/>
            <person name="Lipzen A."/>
            <person name="Chen C."/>
            <person name="Yanf M."/>
            <person name="Daum C."/>
            <person name="Ng V."/>
            <person name="Clum A."/>
            <person name="Steindorff A."/>
            <person name="Ohm R."/>
            <person name="Martin F."/>
            <person name="Silar P."/>
            <person name="Natvig D."/>
            <person name="Lalanne C."/>
            <person name="Gautier V."/>
            <person name="Ament-Velasquez S.L."/>
            <person name="Kruys A."/>
            <person name="Hutchinson M.I."/>
            <person name="Powell A.J."/>
            <person name="Barry K."/>
            <person name="Miller A.N."/>
            <person name="Grigoriev I.V."/>
            <person name="Debuchy R."/>
            <person name="Gladieux P."/>
            <person name="Thoren M.H."/>
            <person name="Johannesson H."/>
        </authorList>
    </citation>
    <scope>NUCLEOTIDE SEQUENCE</scope>
    <source>
        <strain evidence="2">CBS 307.81</strain>
    </source>
</reference>
<keyword evidence="1" id="KW-0732">Signal</keyword>
<organism evidence="2 3">
    <name type="scientific">Cercophora samala</name>
    <dbReference type="NCBI Taxonomy" id="330535"/>
    <lineage>
        <taxon>Eukaryota</taxon>
        <taxon>Fungi</taxon>
        <taxon>Dikarya</taxon>
        <taxon>Ascomycota</taxon>
        <taxon>Pezizomycotina</taxon>
        <taxon>Sordariomycetes</taxon>
        <taxon>Sordariomycetidae</taxon>
        <taxon>Sordariales</taxon>
        <taxon>Lasiosphaeriaceae</taxon>
        <taxon>Cercophora</taxon>
    </lineage>
</organism>
<evidence type="ECO:0000313" key="3">
    <source>
        <dbReference type="Proteomes" id="UP001174997"/>
    </source>
</evidence>
<dbReference type="Proteomes" id="UP001174997">
    <property type="component" value="Unassembled WGS sequence"/>
</dbReference>
<name>A0AA40D2E4_9PEZI</name>
<comment type="caution">
    <text evidence="2">The sequence shown here is derived from an EMBL/GenBank/DDBJ whole genome shotgun (WGS) entry which is preliminary data.</text>
</comment>
<proteinExistence type="predicted"/>
<gene>
    <name evidence="2" type="ORF">QBC41DRAFT_40941</name>
</gene>
<feature type="signal peptide" evidence="1">
    <location>
        <begin position="1"/>
        <end position="20"/>
    </location>
</feature>
<feature type="chain" id="PRO_5041400606" evidence="1">
    <location>
        <begin position="21"/>
        <end position="105"/>
    </location>
</feature>
<dbReference type="EMBL" id="JAULSY010000164">
    <property type="protein sequence ID" value="KAK0660500.1"/>
    <property type="molecule type" value="Genomic_DNA"/>
</dbReference>
<evidence type="ECO:0000313" key="2">
    <source>
        <dbReference type="EMBL" id="KAK0660500.1"/>
    </source>
</evidence>